<dbReference type="OrthoDB" id="183622at2"/>
<dbReference type="RefSeq" id="WP_146796778.1">
    <property type="nucleotide sequence ID" value="NZ_VOLP01000002.1"/>
</dbReference>
<evidence type="ECO:0000313" key="3">
    <source>
        <dbReference type="EMBL" id="TWX69348.1"/>
    </source>
</evidence>
<dbReference type="InterPro" id="IPR003226">
    <property type="entry name" value="MYG1_exonuclease"/>
</dbReference>
<dbReference type="PANTHER" id="PTHR11215:SF1">
    <property type="entry name" value="MYG1 EXONUCLEASE"/>
    <property type="match status" value="1"/>
</dbReference>
<dbReference type="Pfam" id="PF03690">
    <property type="entry name" value="MYG1_exonuc"/>
    <property type="match status" value="1"/>
</dbReference>
<dbReference type="PANTHER" id="PTHR11215">
    <property type="entry name" value="METAL DEPENDENT HYDROLASE - RELATED"/>
    <property type="match status" value="1"/>
</dbReference>
<dbReference type="Proteomes" id="UP000321525">
    <property type="component" value="Unassembled WGS sequence"/>
</dbReference>
<dbReference type="EMBL" id="VOLR01000011">
    <property type="protein sequence ID" value="TWX59622.1"/>
    <property type="molecule type" value="Genomic_DNA"/>
</dbReference>
<evidence type="ECO:0000313" key="2">
    <source>
        <dbReference type="EMBL" id="TWX59622.1"/>
    </source>
</evidence>
<evidence type="ECO:0000256" key="1">
    <source>
        <dbReference type="ARBA" id="ARBA00010105"/>
    </source>
</evidence>
<organism evidence="3 5">
    <name type="scientific">Colwellia hornerae</name>
    <dbReference type="NCBI Taxonomy" id="89402"/>
    <lineage>
        <taxon>Bacteria</taxon>
        <taxon>Pseudomonadati</taxon>
        <taxon>Pseudomonadota</taxon>
        <taxon>Gammaproteobacteria</taxon>
        <taxon>Alteromonadales</taxon>
        <taxon>Colwelliaceae</taxon>
        <taxon>Colwellia</taxon>
    </lineage>
</organism>
<accession>A0A5C6QL29</accession>
<gene>
    <name evidence="2" type="ORF">ESZ26_09260</name>
    <name evidence="3" type="ORF">ESZ27_05260</name>
</gene>
<comment type="similarity">
    <text evidence="1">Belongs to the MYG1 family.</text>
</comment>
<keyword evidence="4" id="KW-1185">Reference proteome</keyword>
<dbReference type="Proteomes" id="UP000321917">
    <property type="component" value="Unassembled WGS sequence"/>
</dbReference>
<sequence length="294" mass="31990">MNDITIATHNGNFHADDVFSIAALKNIFPNFNLIRTRNLELISKADLVIDVGGEYNADAGRFDHHQRGGAGERENGIPYSSFGLVWQKYGVEICQGNQDVANAVDAGLVSTIDAIDCGYTEGASKGINQGISLSQTISMFNPTWQEDSHFDSCFDEAVEFATRILTRFIASANGGISAKEIVAKAIENAEDPRVIVLEKYTPWKRTVHALSTQALYMVYPSGSGPWRIQTVPVEPGSFEDRKSLPKAWAGLSDDALKAVTGIDDAMFCHNGLFIAGAESFESTMKMAAIALQEE</sequence>
<comment type="caution">
    <text evidence="3">The sequence shown here is derived from an EMBL/GenBank/DDBJ whole genome shotgun (WGS) entry which is preliminary data.</text>
</comment>
<dbReference type="AlphaFoldDB" id="A0A5C6QL29"/>
<name>A0A5C6QL29_9GAMM</name>
<evidence type="ECO:0000313" key="4">
    <source>
        <dbReference type="Proteomes" id="UP000321525"/>
    </source>
</evidence>
<proteinExistence type="inferred from homology"/>
<protein>
    <submittedName>
        <fullName evidence="3">MYG1 family protein</fullName>
    </submittedName>
</protein>
<reference evidence="3 5" key="1">
    <citation type="submission" date="2019-07" db="EMBL/GenBank/DDBJ databases">
        <title>Genomes of sea-ice associated Colwellia species.</title>
        <authorList>
            <person name="Bowman J.P."/>
        </authorList>
    </citation>
    <scope>NUCLEOTIDE SEQUENCE [LARGE SCALE GENOMIC DNA]</scope>
    <source>
        <strain evidence="2 4">ACAM 607</strain>
        <strain evidence="3 5">IC036</strain>
    </source>
</reference>
<dbReference type="GO" id="GO:0005737">
    <property type="term" value="C:cytoplasm"/>
    <property type="evidence" value="ECO:0007669"/>
    <property type="project" value="TreeGrafter"/>
</dbReference>
<evidence type="ECO:0000313" key="5">
    <source>
        <dbReference type="Proteomes" id="UP000321917"/>
    </source>
</evidence>
<dbReference type="EMBL" id="VOLQ01000007">
    <property type="protein sequence ID" value="TWX69348.1"/>
    <property type="molecule type" value="Genomic_DNA"/>
</dbReference>